<keyword evidence="2" id="KW-1185">Reference proteome</keyword>
<proteinExistence type="predicted"/>
<dbReference type="AlphaFoldDB" id="A0ABD0QBW3"/>
<dbReference type="EMBL" id="JAMKFB020000010">
    <property type="protein sequence ID" value="KAL0183381.1"/>
    <property type="molecule type" value="Genomic_DNA"/>
</dbReference>
<feature type="non-terminal residue" evidence="1">
    <location>
        <position position="58"/>
    </location>
</feature>
<sequence length="58" mass="6602">YREVVPYGGNQGLAELTYNQVNMKNFGKVHRKDNSGGRHAHLQRTEMAVLGFIMPLEE</sequence>
<evidence type="ECO:0000313" key="1">
    <source>
        <dbReference type="EMBL" id="KAL0183381.1"/>
    </source>
</evidence>
<evidence type="ECO:0000313" key="2">
    <source>
        <dbReference type="Proteomes" id="UP001529510"/>
    </source>
</evidence>
<reference evidence="1 2" key="1">
    <citation type="submission" date="2024-05" db="EMBL/GenBank/DDBJ databases">
        <title>Genome sequencing and assembly of Indian major carp, Cirrhinus mrigala (Hamilton, 1822).</title>
        <authorList>
            <person name="Mohindra V."/>
            <person name="Chowdhury L.M."/>
            <person name="Lal K."/>
            <person name="Jena J.K."/>
        </authorList>
    </citation>
    <scope>NUCLEOTIDE SEQUENCE [LARGE SCALE GENOMIC DNA]</scope>
    <source>
        <strain evidence="1">CM1030</strain>
        <tissue evidence="1">Blood</tissue>
    </source>
</reference>
<feature type="non-terminal residue" evidence="1">
    <location>
        <position position="1"/>
    </location>
</feature>
<protein>
    <submittedName>
        <fullName evidence="1">Uncharacterized protein</fullName>
    </submittedName>
</protein>
<comment type="caution">
    <text evidence="1">The sequence shown here is derived from an EMBL/GenBank/DDBJ whole genome shotgun (WGS) entry which is preliminary data.</text>
</comment>
<organism evidence="1 2">
    <name type="scientific">Cirrhinus mrigala</name>
    <name type="common">Mrigala</name>
    <dbReference type="NCBI Taxonomy" id="683832"/>
    <lineage>
        <taxon>Eukaryota</taxon>
        <taxon>Metazoa</taxon>
        <taxon>Chordata</taxon>
        <taxon>Craniata</taxon>
        <taxon>Vertebrata</taxon>
        <taxon>Euteleostomi</taxon>
        <taxon>Actinopterygii</taxon>
        <taxon>Neopterygii</taxon>
        <taxon>Teleostei</taxon>
        <taxon>Ostariophysi</taxon>
        <taxon>Cypriniformes</taxon>
        <taxon>Cyprinidae</taxon>
        <taxon>Labeoninae</taxon>
        <taxon>Labeonini</taxon>
        <taxon>Cirrhinus</taxon>
    </lineage>
</organism>
<gene>
    <name evidence="1" type="ORF">M9458_022756</name>
</gene>
<dbReference type="Proteomes" id="UP001529510">
    <property type="component" value="Unassembled WGS sequence"/>
</dbReference>
<accession>A0ABD0QBW3</accession>
<name>A0ABD0QBW3_CIRMR</name>